<name>A0A921AXS5_9BACT</name>
<comment type="caution">
    <text evidence="11">The sequence shown here is derived from an EMBL/GenBank/DDBJ whole genome shotgun (WGS) entry which is preliminary data.</text>
</comment>
<dbReference type="Gene3D" id="2.40.30.170">
    <property type="match status" value="1"/>
</dbReference>
<dbReference type="InterPro" id="IPR058637">
    <property type="entry name" value="YknX-like_C"/>
</dbReference>
<dbReference type="Gene3D" id="2.40.50.100">
    <property type="match status" value="1"/>
</dbReference>
<evidence type="ECO:0000313" key="11">
    <source>
        <dbReference type="EMBL" id="HJD98280.1"/>
    </source>
</evidence>
<evidence type="ECO:0000256" key="1">
    <source>
        <dbReference type="ARBA" id="ARBA00004236"/>
    </source>
</evidence>
<evidence type="ECO:0000259" key="8">
    <source>
        <dbReference type="Pfam" id="PF25917"/>
    </source>
</evidence>
<comment type="subcellular location">
    <subcellularLocation>
        <location evidence="1">Cell membrane</location>
    </subcellularLocation>
</comment>
<feature type="domain" description="Multidrug resistance protein MdtA-like barrel-sandwich hybrid" evidence="8">
    <location>
        <begin position="60"/>
        <end position="194"/>
    </location>
</feature>
<dbReference type="PROSITE" id="PS51257">
    <property type="entry name" value="PROKAR_LIPOPROTEIN"/>
    <property type="match status" value="1"/>
</dbReference>
<feature type="domain" description="Multidrug resistance protein MdtA-like alpha-helical hairpin" evidence="7">
    <location>
        <begin position="100"/>
        <end position="168"/>
    </location>
</feature>
<dbReference type="Proteomes" id="UP000698963">
    <property type="component" value="Unassembled WGS sequence"/>
</dbReference>
<dbReference type="AlphaFoldDB" id="A0A921AXS5"/>
<reference evidence="11" key="1">
    <citation type="journal article" date="2021" name="PeerJ">
        <title>Extensive microbial diversity within the chicken gut microbiome revealed by metagenomics and culture.</title>
        <authorList>
            <person name="Gilroy R."/>
            <person name="Ravi A."/>
            <person name="Getino M."/>
            <person name="Pursley I."/>
            <person name="Horton D.L."/>
            <person name="Alikhan N.F."/>
            <person name="Baker D."/>
            <person name="Gharbi K."/>
            <person name="Hall N."/>
            <person name="Watson M."/>
            <person name="Adriaenssens E.M."/>
            <person name="Foster-Nyarko E."/>
            <person name="Jarju S."/>
            <person name="Secka A."/>
            <person name="Antonio M."/>
            <person name="Oren A."/>
            <person name="Chaudhuri R.R."/>
            <person name="La Ragione R."/>
            <person name="Hildebrand F."/>
            <person name="Pallen M.J."/>
        </authorList>
    </citation>
    <scope>NUCLEOTIDE SEQUENCE</scope>
    <source>
        <strain evidence="11">ChiGjej2B2-19336</strain>
    </source>
</reference>
<evidence type="ECO:0000256" key="5">
    <source>
        <dbReference type="ARBA" id="ARBA00023136"/>
    </source>
</evidence>
<dbReference type="RefSeq" id="WP_304124012.1">
    <property type="nucleotide sequence ID" value="NZ_DYZA01000237.1"/>
</dbReference>
<evidence type="ECO:0000256" key="6">
    <source>
        <dbReference type="SAM" id="SignalP"/>
    </source>
</evidence>
<keyword evidence="5" id="KW-0472">Membrane</keyword>
<dbReference type="InterPro" id="IPR058626">
    <property type="entry name" value="MdtA-like_b-barrel"/>
</dbReference>
<comment type="similarity">
    <text evidence="2">Belongs to the membrane fusion protein (MFP) (TC 8.A.1) family.</text>
</comment>
<feature type="domain" description="Multidrug resistance protein MdtA-like beta-barrel" evidence="9">
    <location>
        <begin position="204"/>
        <end position="284"/>
    </location>
</feature>
<dbReference type="SUPFAM" id="SSF111369">
    <property type="entry name" value="HlyD-like secretion proteins"/>
    <property type="match status" value="1"/>
</dbReference>
<evidence type="ECO:0000256" key="4">
    <source>
        <dbReference type="ARBA" id="ARBA00022519"/>
    </source>
</evidence>
<gene>
    <name evidence="11" type="ORF">K8W16_11630</name>
</gene>
<keyword evidence="3" id="KW-1003">Cell membrane</keyword>
<feature type="chain" id="PRO_5037526632" evidence="6">
    <location>
        <begin position="18"/>
        <end position="370"/>
    </location>
</feature>
<protein>
    <submittedName>
        <fullName evidence="11">Efflux RND transporter periplasmic adaptor subunit</fullName>
    </submittedName>
</protein>
<dbReference type="PANTHER" id="PTHR30469">
    <property type="entry name" value="MULTIDRUG RESISTANCE PROTEIN MDTA"/>
    <property type="match status" value="1"/>
</dbReference>
<dbReference type="Pfam" id="PF25917">
    <property type="entry name" value="BSH_RND"/>
    <property type="match status" value="1"/>
</dbReference>
<dbReference type="InterPro" id="IPR058624">
    <property type="entry name" value="MdtA-like_HH"/>
</dbReference>
<evidence type="ECO:0000259" key="10">
    <source>
        <dbReference type="Pfam" id="PF25989"/>
    </source>
</evidence>
<reference evidence="11" key="2">
    <citation type="submission" date="2021-09" db="EMBL/GenBank/DDBJ databases">
        <authorList>
            <person name="Gilroy R."/>
        </authorList>
    </citation>
    <scope>NUCLEOTIDE SEQUENCE</scope>
    <source>
        <strain evidence="11">ChiGjej2B2-19336</strain>
    </source>
</reference>
<dbReference type="Pfam" id="PF25876">
    <property type="entry name" value="HH_MFP_RND"/>
    <property type="match status" value="1"/>
</dbReference>
<dbReference type="GO" id="GO:1990281">
    <property type="term" value="C:efflux pump complex"/>
    <property type="evidence" value="ECO:0007669"/>
    <property type="project" value="TreeGrafter"/>
</dbReference>
<dbReference type="Pfam" id="PF25944">
    <property type="entry name" value="Beta-barrel_RND"/>
    <property type="match status" value="1"/>
</dbReference>
<dbReference type="Gene3D" id="2.40.420.20">
    <property type="match status" value="1"/>
</dbReference>
<dbReference type="PANTHER" id="PTHR30469:SF36">
    <property type="entry name" value="BLL3903 PROTEIN"/>
    <property type="match status" value="1"/>
</dbReference>
<evidence type="ECO:0000313" key="12">
    <source>
        <dbReference type="Proteomes" id="UP000698963"/>
    </source>
</evidence>
<dbReference type="GO" id="GO:0015562">
    <property type="term" value="F:efflux transmembrane transporter activity"/>
    <property type="evidence" value="ECO:0007669"/>
    <property type="project" value="TreeGrafter"/>
</dbReference>
<dbReference type="Pfam" id="PF25989">
    <property type="entry name" value="YknX_C"/>
    <property type="match status" value="1"/>
</dbReference>
<proteinExistence type="inferred from homology"/>
<dbReference type="NCBIfam" id="TIGR01730">
    <property type="entry name" value="RND_mfp"/>
    <property type="match status" value="1"/>
</dbReference>
<dbReference type="EMBL" id="DYZA01000237">
    <property type="protein sequence ID" value="HJD98280.1"/>
    <property type="molecule type" value="Genomic_DNA"/>
</dbReference>
<keyword evidence="4" id="KW-0997">Cell inner membrane</keyword>
<evidence type="ECO:0000259" key="7">
    <source>
        <dbReference type="Pfam" id="PF25876"/>
    </source>
</evidence>
<sequence>MPARILLCLVCAVLLFACTGENKEARKPAQRSALVTLAVSETKDVPYMIEAVGTVEPSATVNIVSRTGGELQQVLIKDGEHVQKGQLLFVIEKEPYEIALHQAKARLESDRAKLAKAQDDYARALKMKKGGFSSAAETDATRVTMVSAQADVREDEAALEKAELDLSYCEIRAPMDGRAGDIKVDRGNVLTAQTLLVVLDAFQPADITFSIPEKHLPLVRRNVRDTGLQVAATSKGGDPIEGDVIFVGNVDADTGTVPLKARFANSDVTLWPGEFLRVRLKLDTRKNAVTVPSRAVLLGPDGPFVYVVGNDKTARIRLVTTDVENDGVTVISSGLSQGESVVLEGHVRLKDGMPIRLHEPALVQAAGERL</sequence>
<dbReference type="Gene3D" id="1.10.287.470">
    <property type="entry name" value="Helix hairpin bin"/>
    <property type="match status" value="1"/>
</dbReference>
<evidence type="ECO:0000256" key="3">
    <source>
        <dbReference type="ARBA" id="ARBA00022475"/>
    </source>
</evidence>
<evidence type="ECO:0000256" key="2">
    <source>
        <dbReference type="ARBA" id="ARBA00009477"/>
    </source>
</evidence>
<evidence type="ECO:0000259" key="9">
    <source>
        <dbReference type="Pfam" id="PF25944"/>
    </source>
</evidence>
<accession>A0A921AXS5</accession>
<dbReference type="InterPro" id="IPR058625">
    <property type="entry name" value="MdtA-like_BSH"/>
</dbReference>
<organism evidence="11 12">
    <name type="scientific">Mailhella massiliensis</name>
    <dbReference type="NCBI Taxonomy" id="1903261"/>
    <lineage>
        <taxon>Bacteria</taxon>
        <taxon>Pseudomonadati</taxon>
        <taxon>Thermodesulfobacteriota</taxon>
        <taxon>Desulfovibrionia</taxon>
        <taxon>Desulfovibrionales</taxon>
        <taxon>Desulfovibrionaceae</taxon>
        <taxon>Mailhella</taxon>
    </lineage>
</organism>
<feature type="domain" description="YknX-like C-terminal permuted SH3-like" evidence="10">
    <location>
        <begin position="288"/>
        <end position="356"/>
    </location>
</feature>
<feature type="signal peptide" evidence="6">
    <location>
        <begin position="1"/>
        <end position="17"/>
    </location>
</feature>
<keyword evidence="6" id="KW-0732">Signal</keyword>
<dbReference type="InterPro" id="IPR006143">
    <property type="entry name" value="RND_pump_MFP"/>
</dbReference>